<keyword evidence="2" id="KW-0456">Lyase</keyword>
<dbReference type="EMBL" id="CP118868">
    <property type="protein sequence ID" value="WEG36170.1"/>
    <property type="molecule type" value="Genomic_DNA"/>
</dbReference>
<dbReference type="Proteomes" id="UP001220478">
    <property type="component" value="Chromosome"/>
</dbReference>
<organism evidence="4 5">
    <name type="scientific">Amygdalobacter indicium</name>
    <dbReference type="NCBI Taxonomy" id="3029272"/>
    <lineage>
        <taxon>Bacteria</taxon>
        <taxon>Bacillati</taxon>
        <taxon>Bacillota</taxon>
        <taxon>Clostridia</taxon>
        <taxon>Eubacteriales</taxon>
        <taxon>Oscillospiraceae</taxon>
        <taxon>Amygdalobacter</taxon>
    </lineage>
</organism>
<dbReference type="PANTHER" id="PTHR22789">
    <property type="entry name" value="FUCULOSE PHOSPHATE ALDOLASE"/>
    <property type="match status" value="1"/>
</dbReference>
<evidence type="ECO:0000313" key="4">
    <source>
        <dbReference type="EMBL" id="WEG36170.1"/>
    </source>
</evidence>
<dbReference type="PANTHER" id="PTHR22789:SF0">
    <property type="entry name" value="3-OXO-TETRONATE 4-PHOSPHATE DECARBOXYLASE-RELATED"/>
    <property type="match status" value="1"/>
</dbReference>
<gene>
    <name evidence="4" type="ORF">PYS61_03095</name>
</gene>
<keyword evidence="5" id="KW-1185">Reference proteome</keyword>
<protein>
    <submittedName>
        <fullName evidence="4">Class II aldolase/adducin family protein</fullName>
    </submittedName>
</protein>
<evidence type="ECO:0000256" key="1">
    <source>
        <dbReference type="ARBA" id="ARBA00022723"/>
    </source>
</evidence>
<dbReference type="RefSeq" id="WP_315570157.1">
    <property type="nucleotide sequence ID" value="NZ_CP118866.1"/>
</dbReference>
<reference evidence="4 5" key="1">
    <citation type="submission" date="2023-02" db="EMBL/GenBank/DDBJ databases">
        <title>Novel Oscillospiraceae bacterial genomes.</title>
        <authorList>
            <person name="Srinivasan S."/>
            <person name="Austin M.N."/>
            <person name="Fiedler T.L."/>
            <person name="Strenk S.M."/>
            <person name="Agnew K.J."/>
            <person name="Nagana Gowda G.A."/>
            <person name="Raftery D."/>
            <person name="Beamer M.A."/>
            <person name="Achilles S.L."/>
            <person name="Wiesenfeld H.C."/>
            <person name="Fredricks D.N."/>
            <person name="Hillier S.L."/>
        </authorList>
    </citation>
    <scope>NUCLEOTIDE SEQUENCE [LARGE SCALE GENOMIC DNA]</scope>
    <source>
        <strain evidence="4 5">CHIC02 1186E3-8</strain>
    </source>
</reference>
<evidence type="ECO:0000313" key="5">
    <source>
        <dbReference type="Proteomes" id="UP001220478"/>
    </source>
</evidence>
<dbReference type="SUPFAM" id="SSF53639">
    <property type="entry name" value="AraD/HMP-PK domain-like"/>
    <property type="match status" value="1"/>
</dbReference>
<feature type="domain" description="Class II aldolase/adducin N-terminal" evidence="3">
    <location>
        <begin position="8"/>
        <end position="185"/>
    </location>
</feature>
<dbReference type="SMART" id="SM01007">
    <property type="entry name" value="Aldolase_II"/>
    <property type="match status" value="1"/>
</dbReference>
<sequence length="211" mass="22909">MDVQTAKLQVLAYSKKAYKEKLMAGTSGNLSVCIPEKHCFVITPSSVDYNEMQAEDLVLLDFSGHVLEGHYPPSSEWRLHAGIYRNIPRVAAVVHTHSPYATACAAAHYTIPPVLIEMIPYVGGSVEVAPYAPPGSEEIVQTVLPILKTKNACLLANHGVVAVGEDLQAAYINSVYTEDAAKIVLLALAAGLQPQSIPEFSEHEEDRNNEK</sequence>
<proteinExistence type="predicted"/>
<accession>A0ABY8CBG3</accession>
<keyword evidence="1" id="KW-0479">Metal-binding</keyword>
<dbReference type="InterPro" id="IPR050197">
    <property type="entry name" value="Aldolase_class_II_sugar_metab"/>
</dbReference>
<dbReference type="InterPro" id="IPR036409">
    <property type="entry name" value="Aldolase_II/adducin_N_sf"/>
</dbReference>
<dbReference type="InterPro" id="IPR001303">
    <property type="entry name" value="Aldolase_II/adducin_N"/>
</dbReference>
<dbReference type="Gene3D" id="3.40.225.10">
    <property type="entry name" value="Class II aldolase/adducin N-terminal domain"/>
    <property type="match status" value="1"/>
</dbReference>
<name>A0ABY8CBG3_9FIRM</name>
<evidence type="ECO:0000259" key="3">
    <source>
        <dbReference type="SMART" id="SM01007"/>
    </source>
</evidence>
<dbReference type="Pfam" id="PF00596">
    <property type="entry name" value="Aldolase_II"/>
    <property type="match status" value="1"/>
</dbReference>
<evidence type="ECO:0000256" key="2">
    <source>
        <dbReference type="ARBA" id="ARBA00023239"/>
    </source>
</evidence>